<protein>
    <submittedName>
        <fullName evidence="3">Por secretion system C-terminal sorting domain-containing protein</fullName>
    </submittedName>
</protein>
<dbReference type="STRING" id="415425.SAMN05444363_1378"/>
<name>A0A1M6DDQ7_9FLAO</name>
<evidence type="ECO:0000256" key="1">
    <source>
        <dbReference type="ARBA" id="ARBA00022729"/>
    </source>
</evidence>
<accession>A0A1M6DDQ7</accession>
<sequence length="152" mass="17980">MKKLLFLFLLIGSNAYSQTPKRIKFVYDSAGNQTQRYICLCLSAKNANDSIYKTEETLVEEDMIQDAEYEQIKYYPNPVLEELYIKWPNTNERKVISIDLFSLNGQLLKRYENLISQNNMKIDFYKYPEGFYNVLLIYENGENKSLKVLKNK</sequence>
<keyword evidence="1" id="KW-0732">Signal</keyword>
<dbReference type="AlphaFoldDB" id="A0A1M6DDQ7"/>
<gene>
    <name evidence="3" type="ORF">SAMN05444363_1378</name>
</gene>
<reference evidence="4" key="1">
    <citation type="submission" date="2016-11" db="EMBL/GenBank/DDBJ databases">
        <authorList>
            <person name="Varghese N."/>
            <person name="Submissions S."/>
        </authorList>
    </citation>
    <scope>NUCLEOTIDE SEQUENCE [LARGE SCALE GENOMIC DNA]</scope>
    <source>
        <strain evidence="4">DSM 18829</strain>
    </source>
</reference>
<dbReference type="RefSeq" id="WP_073309823.1">
    <property type="nucleotide sequence ID" value="NZ_FQZI01000002.1"/>
</dbReference>
<dbReference type="InterPro" id="IPR026444">
    <property type="entry name" value="Secre_tail"/>
</dbReference>
<dbReference type="EMBL" id="FQZI01000002">
    <property type="protein sequence ID" value="SHI71181.1"/>
    <property type="molecule type" value="Genomic_DNA"/>
</dbReference>
<dbReference type="OrthoDB" id="1266341at2"/>
<evidence type="ECO:0000313" key="3">
    <source>
        <dbReference type="EMBL" id="SHI71181.1"/>
    </source>
</evidence>
<feature type="domain" description="Secretion system C-terminal sorting" evidence="2">
    <location>
        <begin position="75"/>
        <end position="143"/>
    </location>
</feature>
<dbReference type="Proteomes" id="UP000184488">
    <property type="component" value="Unassembled WGS sequence"/>
</dbReference>
<organism evidence="3 4">
    <name type="scientific">Flavobacterium terrae</name>
    <dbReference type="NCBI Taxonomy" id="415425"/>
    <lineage>
        <taxon>Bacteria</taxon>
        <taxon>Pseudomonadati</taxon>
        <taxon>Bacteroidota</taxon>
        <taxon>Flavobacteriia</taxon>
        <taxon>Flavobacteriales</taxon>
        <taxon>Flavobacteriaceae</taxon>
        <taxon>Flavobacterium</taxon>
    </lineage>
</organism>
<evidence type="ECO:0000313" key="4">
    <source>
        <dbReference type="Proteomes" id="UP000184488"/>
    </source>
</evidence>
<dbReference type="Pfam" id="PF18962">
    <property type="entry name" value="Por_Secre_tail"/>
    <property type="match status" value="1"/>
</dbReference>
<proteinExistence type="predicted"/>
<keyword evidence="4" id="KW-1185">Reference proteome</keyword>
<dbReference type="NCBIfam" id="TIGR04183">
    <property type="entry name" value="Por_Secre_tail"/>
    <property type="match status" value="1"/>
</dbReference>
<evidence type="ECO:0000259" key="2">
    <source>
        <dbReference type="Pfam" id="PF18962"/>
    </source>
</evidence>